<accession>A0A2U3QJH5</accession>
<evidence type="ECO:0000313" key="1">
    <source>
        <dbReference type="EMBL" id="SPQ01561.1"/>
    </source>
</evidence>
<name>A0A2U3QJH5_9BACT</name>
<dbReference type="Gene3D" id="3.40.50.10320">
    <property type="entry name" value="LmbE-like"/>
    <property type="match status" value="1"/>
</dbReference>
<dbReference type="GO" id="GO:0016811">
    <property type="term" value="F:hydrolase activity, acting on carbon-nitrogen (but not peptide) bonds, in linear amides"/>
    <property type="evidence" value="ECO:0007669"/>
    <property type="project" value="TreeGrafter"/>
</dbReference>
<sequence>MRLPARITWKHVGRLYETLAPHLKASPVKTNAPERGRVLVLSPHIDDEVIGAGGSLIKHIRLGDNVKVVYFAGCTEERIREAEEAAEIIGFKDHEFLGYKSKRLLEQDDLPDRLSLIIKDFQPDIVYLPSLFDRHNDHLALNHLLAAVHKKFRFDFTVCAFEVWTALVPNLIVDITDTINEKKEALSRFKSQLATNDWIEAATSINRYRGITSGAGTYAEGFMRFSVKEYYRIWEKVYGQ</sequence>
<dbReference type="PANTHER" id="PTHR12993">
    <property type="entry name" value="N-ACETYLGLUCOSAMINYL-PHOSPHATIDYLINOSITOL DE-N-ACETYLASE-RELATED"/>
    <property type="match status" value="1"/>
</dbReference>
<evidence type="ECO:0008006" key="3">
    <source>
        <dbReference type="Google" id="ProtNLM"/>
    </source>
</evidence>
<organism evidence="1 2">
    <name type="scientific">Candidatus Sulfobium mesophilum</name>
    <dbReference type="NCBI Taxonomy" id="2016548"/>
    <lineage>
        <taxon>Bacteria</taxon>
        <taxon>Pseudomonadati</taxon>
        <taxon>Nitrospirota</taxon>
        <taxon>Nitrospiria</taxon>
        <taxon>Nitrospirales</taxon>
        <taxon>Nitrospiraceae</taxon>
        <taxon>Candidatus Sulfobium</taxon>
    </lineage>
</organism>
<dbReference type="AlphaFoldDB" id="A0A2U3QJH5"/>
<dbReference type="InterPro" id="IPR024078">
    <property type="entry name" value="LmbE-like_dom_sf"/>
</dbReference>
<dbReference type="Proteomes" id="UP000245125">
    <property type="component" value="Unassembled WGS sequence"/>
</dbReference>
<keyword evidence="2" id="KW-1185">Reference proteome</keyword>
<dbReference type="InterPro" id="IPR003737">
    <property type="entry name" value="GlcNAc_PI_deacetylase-related"/>
</dbReference>
<dbReference type="PANTHER" id="PTHR12993:SF11">
    <property type="entry name" value="N-ACETYLGLUCOSAMINYL-PHOSPHATIDYLINOSITOL DE-N-ACETYLASE"/>
    <property type="match status" value="1"/>
</dbReference>
<dbReference type="OrthoDB" id="9790023at2"/>
<gene>
    <name evidence="1" type="ORF">NBG4_60037</name>
</gene>
<reference evidence="2" key="1">
    <citation type="submission" date="2018-03" db="EMBL/GenBank/DDBJ databases">
        <authorList>
            <person name="Zecchin S."/>
        </authorList>
    </citation>
    <scope>NUCLEOTIDE SEQUENCE [LARGE SCALE GENOMIC DNA]</scope>
</reference>
<evidence type="ECO:0000313" key="2">
    <source>
        <dbReference type="Proteomes" id="UP000245125"/>
    </source>
</evidence>
<dbReference type="Pfam" id="PF02585">
    <property type="entry name" value="PIG-L"/>
    <property type="match status" value="1"/>
</dbReference>
<proteinExistence type="predicted"/>
<dbReference type="SUPFAM" id="SSF102588">
    <property type="entry name" value="LmbE-like"/>
    <property type="match status" value="1"/>
</dbReference>
<protein>
    <recommendedName>
        <fullName evidence="3">LmbE family protein</fullName>
    </recommendedName>
</protein>
<dbReference type="EMBL" id="OUUY01000108">
    <property type="protein sequence ID" value="SPQ01561.1"/>
    <property type="molecule type" value="Genomic_DNA"/>
</dbReference>